<organism evidence="2 3">
    <name type="scientific">Ectobacillus antri</name>
    <dbReference type="NCBI Taxonomy" id="2486280"/>
    <lineage>
        <taxon>Bacteria</taxon>
        <taxon>Bacillati</taxon>
        <taxon>Bacillota</taxon>
        <taxon>Bacilli</taxon>
        <taxon>Bacillales</taxon>
        <taxon>Bacillaceae</taxon>
        <taxon>Ectobacillus</taxon>
    </lineage>
</organism>
<accession>A0ABT6H167</accession>
<evidence type="ECO:0000313" key="3">
    <source>
        <dbReference type="Proteomes" id="UP001218246"/>
    </source>
</evidence>
<keyword evidence="1" id="KW-0472">Membrane</keyword>
<evidence type="ECO:0000313" key="2">
    <source>
        <dbReference type="EMBL" id="MDG5752707.1"/>
    </source>
</evidence>
<feature type="transmembrane region" description="Helical" evidence="1">
    <location>
        <begin position="58"/>
        <end position="82"/>
    </location>
</feature>
<dbReference type="Proteomes" id="UP001218246">
    <property type="component" value="Unassembled WGS sequence"/>
</dbReference>
<evidence type="ECO:0000256" key="1">
    <source>
        <dbReference type="SAM" id="Phobius"/>
    </source>
</evidence>
<keyword evidence="1" id="KW-0812">Transmembrane</keyword>
<keyword evidence="3" id="KW-1185">Reference proteome</keyword>
<protein>
    <submittedName>
        <fullName evidence="2">Flagellar basal body rod protein</fullName>
    </submittedName>
</protein>
<keyword evidence="1" id="KW-1133">Transmembrane helix</keyword>
<keyword evidence="2" id="KW-0966">Cell projection</keyword>
<reference evidence="2 3" key="1">
    <citation type="submission" date="2023-04" db="EMBL/GenBank/DDBJ databases">
        <title>Ectobacillus antri isolated from activated sludge.</title>
        <authorList>
            <person name="Yan P."/>
            <person name="Liu X."/>
        </authorList>
    </citation>
    <scope>NUCLEOTIDE SEQUENCE [LARGE SCALE GENOMIC DNA]</scope>
    <source>
        <strain evidence="2 3">C18H</strain>
    </source>
</reference>
<name>A0ABT6H167_9BACI</name>
<keyword evidence="2" id="KW-0969">Cilium</keyword>
<keyword evidence="2" id="KW-0282">Flagellum</keyword>
<dbReference type="RefSeq" id="WP_124563821.1">
    <property type="nucleotide sequence ID" value="NZ_JARRRY010000001.1"/>
</dbReference>
<proteinExistence type="predicted"/>
<comment type="caution">
    <text evidence="2">The sequence shown here is derived from an EMBL/GenBank/DDBJ whole genome shotgun (WGS) entry which is preliminary data.</text>
</comment>
<gene>
    <name evidence="2" type="ORF">P6P90_01665</name>
</gene>
<sequence length="109" mass="12050">MKKFLTILAAGILVLIAFASLGHLIGFGIGAALCYWSCKSMLRAKTVLSKLGWGILGLVGLSILFGNFPAIIGMGAIALLYYGYKSRNKKEEHSFQSFDEEWEHIMKTY</sequence>
<dbReference type="EMBL" id="JARULN010000001">
    <property type="protein sequence ID" value="MDG5752707.1"/>
    <property type="molecule type" value="Genomic_DNA"/>
</dbReference>